<organism evidence="6 7">
    <name type="scientific">Histidinibacterium aquaticum</name>
    <dbReference type="NCBI Taxonomy" id="2613962"/>
    <lineage>
        <taxon>Bacteria</taxon>
        <taxon>Pseudomonadati</taxon>
        <taxon>Pseudomonadota</taxon>
        <taxon>Alphaproteobacteria</taxon>
        <taxon>Rhodobacterales</taxon>
        <taxon>Paracoccaceae</taxon>
        <taxon>Histidinibacterium</taxon>
    </lineage>
</organism>
<keyword evidence="1" id="KW-0436">Ligase</keyword>
<dbReference type="RefSeq" id="WP_150446633.1">
    <property type="nucleotide sequence ID" value="NZ_VYQE01000006.1"/>
</dbReference>
<evidence type="ECO:0000256" key="4">
    <source>
        <dbReference type="PROSITE-ProRule" id="PRU00409"/>
    </source>
</evidence>
<name>A0A5J5GC38_9RHOB</name>
<dbReference type="Gene3D" id="3.30.470.20">
    <property type="entry name" value="ATP-grasp fold, B domain"/>
    <property type="match status" value="1"/>
</dbReference>
<evidence type="ECO:0000256" key="2">
    <source>
        <dbReference type="ARBA" id="ARBA00022741"/>
    </source>
</evidence>
<dbReference type="Pfam" id="PF13535">
    <property type="entry name" value="ATP-grasp_4"/>
    <property type="match status" value="1"/>
</dbReference>
<gene>
    <name evidence="6" type="ORF">F3S47_17665</name>
</gene>
<dbReference type="Proteomes" id="UP000326554">
    <property type="component" value="Unassembled WGS sequence"/>
</dbReference>
<dbReference type="InterPro" id="IPR052032">
    <property type="entry name" value="ATP-dep_AA_Ligase"/>
</dbReference>
<dbReference type="GO" id="GO:0005524">
    <property type="term" value="F:ATP binding"/>
    <property type="evidence" value="ECO:0007669"/>
    <property type="project" value="UniProtKB-UniRule"/>
</dbReference>
<dbReference type="PROSITE" id="PS50975">
    <property type="entry name" value="ATP_GRASP"/>
    <property type="match status" value="1"/>
</dbReference>
<keyword evidence="7" id="KW-1185">Reference proteome</keyword>
<accession>A0A5J5GC38</accession>
<reference evidence="6 7" key="1">
    <citation type="submission" date="2019-09" db="EMBL/GenBank/DDBJ databases">
        <authorList>
            <person name="Park J.-S."/>
            <person name="Choi H.-J."/>
        </authorList>
    </citation>
    <scope>NUCLEOTIDE SEQUENCE [LARGE SCALE GENOMIC DNA]</scope>
    <source>
        <strain evidence="6 7">176SS1-4</strain>
    </source>
</reference>
<evidence type="ECO:0000256" key="3">
    <source>
        <dbReference type="ARBA" id="ARBA00022840"/>
    </source>
</evidence>
<evidence type="ECO:0000256" key="1">
    <source>
        <dbReference type="ARBA" id="ARBA00022598"/>
    </source>
</evidence>
<keyword evidence="2 4" id="KW-0547">Nucleotide-binding</keyword>
<evidence type="ECO:0000259" key="5">
    <source>
        <dbReference type="PROSITE" id="PS50975"/>
    </source>
</evidence>
<dbReference type="GO" id="GO:0046872">
    <property type="term" value="F:metal ion binding"/>
    <property type="evidence" value="ECO:0007669"/>
    <property type="project" value="InterPro"/>
</dbReference>
<sequence length="422" mass="48521">MTKIAVIGYNDFTSDYLADTVGKREHVDFVPGLYREETIIEESGFPFEDRLDLAERRVRESGATGVMTYWDFPSSVIAPFLAKRMGFPYASVEAVMKCEHKYWFRQEQAKVLDTPGFCSFDPFADDPLKQITLDYPFWVKPVVGHSSMLGFEITSAEDFEAALEEIRRDIGELTQPFDYPLKHTDLPQELVEGGPTLCMAEEMISQGDQYTIEGYVHENETVVYGTVASIREENGHTFNRYQYPASVDDEVSRRMNEMAAKIIRQIGYDNCPFNMEFFHDPETDTLNVLEMNSRLSQSHSHLFDKVDGQPHQTIAVELALGETPQWRRRGGKFDIAAKHFVRVQEDGVVRRIPHKEDCQRLHEEMPDIVVDSNVSEGDRLSELPEQESYSYELADLFIGAKDETELLKKYERAKEVLPYEID</sequence>
<dbReference type="EMBL" id="VYQE01000006">
    <property type="protein sequence ID" value="KAA9005726.1"/>
    <property type="molecule type" value="Genomic_DNA"/>
</dbReference>
<dbReference type="GO" id="GO:0016874">
    <property type="term" value="F:ligase activity"/>
    <property type="evidence" value="ECO:0007669"/>
    <property type="project" value="UniProtKB-KW"/>
</dbReference>
<dbReference type="PANTHER" id="PTHR43585">
    <property type="entry name" value="FUMIPYRROLE BIOSYNTHESIS PROTEIN C"/>
    <property type="match status" value="1"/>
</dbReference>
<proteinExistence type="predicted"/>
<evidence type="ECO:0000313" key="7">
    <source>
        <dbReference type="Proteomes" id="UP000326554"/>
    </source>
</evidence>
<evidence type="ECO:0000313" key="6">
    <source>
        <dbReference type="EMBL" id="KAA9005726.1"/>
    </source>
</evidence>
<feature type="domain" description="ATP-grasp" evidence="5">
    <location>
        <begin position="101"/>
        <end position="320"/>
    </location>
</feature>
<dbReference type="InterPro" id="IPR011761">
    <property type="entry name" value="ATP-grasp"/>
</dbReference>
<comment type="caution">
    <text evidence="6">The sequence shown here is derived from an EMBL/GenBank/DDBJ whole genome shotgun (WGS) entry which is preliminary data.</text>
</comment>
<dbReference type="SUPFAM" id="SSF56059">
    <property type="entry name" value="Glutathione synthetase ATP-binding domain-like"/>
    <property type="match status" value="1"/>
</dbReference>
<dbReference type="AlphaFoldDB" id="A0A5J5GC38"/>
<keyword evidence="3 4" id="KW-0067">ATP-binding</keyword>
<protein>
    <submittedName>
        <fullName evidence="6">ATP-grasp domain-containing protein</fullName>
    </submittedName>
</protein>
<dbReference type="PANTHER" id="PTHR43585:SF2">
    <property type="entry name" value="ATP-GRASP ENZYME FSQD"/>
    <property type="match status" value="1"/>
</dbReference>